<dbReference type="OrthoDB" id="5861476at2759"/>
<evidence type="ECO:0000313" key="1">
    <source>
        <dbReference type="EMBL" id="KJH41234.1"/>
    </source>
</evidence>
<accession>A0A0D8XC61</accession>
<sequence>MPPIIRVLDGTEFDSNRSAGKAVARSTGCSTRVIEEENALLILGYRGDILFPSSIVLSALLIVPDRIKSLSDQFLHNFLIPKVIGPFIPQKIFVQRIGVVEPMMFVVVCIFNGDDTMRIENRLSETNEEEIHDECSVVSAMKQYGAPLRPRLPEAIDFQMDRLSFAIASLSDDVYSLLNNVDELET</sequence>
<evidence type="ECO:0000313" key="2">
    <source>
        <dbReference type="Proteomes" id="UP000053766"/>
    </source>
</evidence>
<protein>
    <submittedName>
        <fullName evidence="1">Uncharacterized protein</fullName>
    </submittedName>
</protein>
<keyword evidence="2" id="KW-1185">Reference proteome</keyword>
<proteinExistence type="predicted"/>
<name>A0A0D8XC61_DICVI</name>
<organism evidence="1 2">
    <name type="scientific">Dictyocaulus viviparus</name>
    <name type="common">Bovine lungworm</name>
    <dbReference type="NCBI Taxonomy" id="29172"/>
    <lineage>
        <taxon>Eukaryota</taxon>
        <taxon>Metazoa</taxon>
        <taxon>Ecdysozoa</taxon>
        <taxon>Nematoda</taxon>
        <taxon>Chromadorea</taxon>
        <taxon>Rhabditida</taxon>
        <taxon>Rhabditina</taxon>
        <taxon>Rhabditomorpha</taxon>
        <taxon>Strongyloidea</taxon>
        <taxon>Metastrongylidae</taxon>
        <taxon>Dictyocaulus</taxon>
    </lineage>
</organism>
<dbReference type="EMBL" id="KN716874">
    <property type="protein sequence ID" value="KJH41234.1"/>
    <property type="molecule type" value="Genomic_DNA"/>
</dbReference>
<reference evidence="2" key="2">
    <citation type="journal article" date="2016" name="Sci. Rep.">
        <title>Dictyocaulus viviparus genome, variome and transcriptome elucidate lungworm biology and support future intervention.</title>
        <authorList>
            <person name="McNulty S.N."/>
            <person name="Strube C."/>
            <person name="Rosa B.A."/>
            <person name="Martin J.C."/>
            <person name="Tyagi R."/>
            <person name="Choi Y.J."/>
            <person name="Wang Q."/>
            <person name="Hallsworth Pepin K."/>
            <person name="Zhang X."/>
            <person name="Ozersky P."/>
            <person name="Wilson R.K."/>
            <person name="Sternberg P.W."/>
            <person name="Gasser R.B."/>
            <person name="Mitreva M."/>
        </authorList>
    </citation>
    <scope>NUCLEOTIDE SEQUENCE [LARGE SCALE GENOMIC DNA]</scope>
    <source>
        <strain evidence="2">HannoverDv2000</strain>
    </source>
</reference>
<dbReference type="AlphaFoldDB" id="A0A0D8XC61"/>
<reference evidence="1 2" key="1">
    <citation type="submission" date="2013-11" db="EMBL/GenBank/DDBJ databases">
        <title>Draft genome of the bovine lungworm Dictyocaulus viviparus.</title>
        <authorList>
            <person name="Mitreva M."/>
        </authorList>
    </citation>
    <scope>NUCLEOTIDE SEQUENCE [LARGE SCALE GENOMIC DNA]</scope>
    <source>
        <strain evidence="1 2">HannoverDv2000</strain>
    </source>
</reference>
<dbReference type="Proteomes" id="UP000053766">
    <property type="component" value="Unassembled WGS sequence"/>
</dbReference>
<gene>
    <name evidence="1" type="ORF">DICVIV_12793</name>
</gene>